<dbReference type="InterPro" id="IPR016181">
    <property type="entry name" value="Acyl_CoA_acyltransferase"/>
</dbReference>
<feature type="domain" description="N-acetyltransferase" evidence="1">
    <location>
        <begin position="101"/>
        <end position="233"/>
    </location>
</feature>
<organism evidence="2 3">
    <name type="scientific">Cryphonectria parasitica (strain ATCC 38755 / EP155)</name>
    <dbReference type="NCBI Taxonomy" id="660469"/>
    <lineage>
        <taxon>Eukaryota</taxon>
        <taxon>Fungi</taxon>
        <taxon>Dikarya</taxon>
        <taxon>Ascomycota</taxon>
        <taxon>Pezizomycotina</taxon>
        <taxon>Sordariomycetes</taxon>
        <taxon>Sordariomycetidae</taxon>
        <taxon>Diaporthales</taxon>
        <taxon>Cryphonectriaceae</taxon>
        <taxon>Cryphonectria-Endothia species complex</taxon>
        <taxon>Cryphonectria</taxon>
    </lineage>
</organism>
<comment type="caution">
    <text evidence="2">The sequence shown here is derived from an EMBL/GenBank/DDBJ whole genome shotgun (WGS) entry which is preliminary data.</text>
</comment>
<evidence type="ECO:0000313" key="3">
    <source>
        <dbReference type="Proteomes" id="UP000803844"/>
    </source>
</evidence>
<reference evidence="2" key="1">
    <citation type="journal article" date="2020" name="Phytopathology">
        <title>Genome sequence of the chestnut blight fungus Cryphonectria parasitica EP155: A fundamental resource for an archetypical invasive plant pathogen.</title>
        <authorList>
            <person name="Crouch J.A."/>
            <person name="Dawe A."/>
            <person name="Aerts A."/>
            <person name="Barry K."/>
            <person name="Churchill A.C.L."/>
            <person name="Grimwood J."/>
            <person name="Hillman B."/>
            <person name="Milgroom M.G."/>
            <person name="Pangilinan J."/>
            <person name="Smith M."/>
            <person name="Salamov A."/>
            <person name="Schmutz J."/>
            <person name="Yadav J."/>
            <person name="Grigoriev I.V."/>
            <person name="Nuss D."/>
        </authorList>
    </citation>
    <scope>NUCLEOTIDE SEQUENCE</scope>
    <source>
        <strain evidence="2">EP155</strain>
    </source>
</reference>
<dbReference type="EMBL" id="MU032349">
    <property type="protein sequence ID" value="KAF3763309.1"/>
    <property type="molecule type" value="Genomic_DNA"/>
</dbReference>
<dbReference type="InterPro" id="IPR000182">
    <property type="entry name" value="GNAT_dom"/>
</dbReference>
<gene>
    <name evidence="2" type="ORF">M406DRAFT_340918</name>
</gene>
<proteinExistence type="predicted"/>
<protein>
    <submittedName>
        <fullName evidence="2">Acyl-CoA N-acyltransferase</fullName>
    </submittedName>
</protein>
<keyword evidence="3" id="KW-1185">Reference proteome</keyword>
<dbReference type="PANTHER" id="PTHR42791">
    <property type="entry name" value="GNAT FAMILY ACETYLTRANSFERASE"/>
    <property type="match status" value="1"/>
</dbReference>
<dbReference type="PROSITE" id="PS51186">
    <property type="entry name" value="GNAT"/>
    <property type="match status" value="1"/>
</dbReference>
<dbReference type="Gene3D" id="3.40.630.30">
    <property type="match status" value="1"/>
</dbReference>
<accession>A0A9P5CLG2</accession>
<evidence type="ECO:0000259" key="1">
    <source>
        <dbReference type="PROSITE" id="PS51186"/>
    </source>
</evidence>
<dbReference type="OrthoDB" id="61113at2759"/>
<dbReference type="SUPFAM" id="SSF55729">
    <property type="entry name" value="Acyl-CoA N-acyltransferases (Nat)"/>
    <property type="match status" value="1"/>
</dbReference>
<dbReference type="Pfam" id="PF00583">
    <property type="entry name" value="Acetyltransf_1"/>
    <property type="match status" value="1"/>
</dbReference>
<dbReference type="PANTHER" id="PTHR42791:SF2">
    <property type="entry name" value="N-ACETYLTRANSFERASE DOMAIN-CONTAINING PROTEIN"/>
    <property type="match status" value="1"/>
</dbReference>
<dbReference type="AlphaFoldDB" id="A0A9P5CLG2"/>
<name>A0A9P5CLG2_CRYP1</name>
<dbReference type="InterPro" id="IPR052523">
    <property type="entry name" value="Trichothecene_AcTrans"/>
</dbReference>
<sequence length="235" mass="26982">MPKLLITNCTVEDATEMAHNNIPAFWQDQNWRYPWVNFGLENLIKATVDRYPRNQLLKNRDTLRHFKAVDPETGKLIGYIRWQLPANRCKNEDGHPVWPEGQVPDVSPEDREAFNKKAAAAEWKPQDFGDDDHFDDVFARRRDVLVAEREYIILDYLAVHPDNQGKGIGSALVKHGIQKARELGIDVFVLAFASGFKVYTNAGFDVLETFDQDATKVGGTEHYIVRLMELRVKKD</sequence>
<dbReference type="Proteomes" id="UP000803844">
    <property type="component" value="Unassembled WGS sequence"/>
</dbReference>
<evidence type="ECO:0000313" key="2">
    <source>
        <dbReference type="EMBL" id="KAF3763309.1"/>
    </source>
</evidence>
<dbReference type="CDD" id="cd04301">
    <property type="entry name" value="NAT_SF"/>
    <property type="match status" value="1"/>
</dbReference>
<dbReference type="GeneID" id="63838732"/>
<dbReference type="GO" id="GO:0016747">
    <property type="term" value="F:acyltransferase activity, transferring groups other than amino-acyl groups"/>
    <property type="evidence" value="ECO:0007669"/>
    <property type="project" value="InterPro"/>
</dbReference>
<dbReference type="RefSeq" id="XP_040774270.1">
    <property type="nucleotide sequence ID" value="XM_040921603.1"/>
</dbReference>